<evidence type="ECO:0000259" key="2">
    <source>
        <dbReference type="Pfam" id="PF00857"/>
    </source>
</evidence>
<proteinExistence type="predicted"/>
<dbReference type="STRING" id="115433.SAMN05421835_102379"/>
<dbReference type="EMBL" id="FORP01000002">
    <property type="protein sequence ID" value="SFI97591.1"/>
    <property type="molecule type" value="Genomic_DNA"/>
</dbReference>
<dbReference type="InterPro" id="IPR000868">
    <property type="entry name" value="Isochorismatase-like_dom"/>
</dbReference>
<sequence length="182" mass="19533">MTNTALLVMDLQQAIASRVPDPDYVPRLAGAVRAARAAGLPVVHVVLGFRAGHPEGHPRNKTFGALPEGAFTDQDPGAAIVSEVAPEPGEIVVTKKRVSAFTGSDLRLVLDARGIEHLVLTGVATRGVVLSTLRQAADLDYRLTVLSDGCADPEPDVHRFLLERIFPQQADVLTIEDWTKTL</sequence>
<dbReference type="AlphaFoldDB" id="A0A1I3MKZ4"/>
<evidence type="ECO:0000313" key="3">
    <source>
        <dbReference type="EMBL" id="SFI97591.1"/>
    </source>
</evidence>
<dbReference type="InterPro" id="IPR036380">
    <property type="entry name" value="Isochorismatase-like_sf"/>
</dbReference>
<evidence type="ECO:0000256" key="1">
    <source>
        <dbReference type="ARBA" id="ARBA00022801"/>
    </source>
</evidence>
<gene>
    <name evidence="3" type="ORF">SAMN05421835_102379</name>
</gene>
<dbReference type="SUPFAM" id="SSF52499">
    <property type="entry name" value="Isochorismatase-like hydrolases"/>
    <property type="match status" value="1"/>
</dbReference>
<dbReference type="InterPro" id="IPR050272">
    <property type="entry name" value="Isochorismatase-like_hydrls"/>
</dbReference>
<dbReference type="PANTHER" id="PTHR43540">
    <property type="entry name" value="PEROXYUREIDOACRYLATE/UREIDOACRYLATE AMIDOHYDROLASE-RELATED"/>
    <property type="match status" value="1"/>
</dbReference>
<dbReference type="Gene3D" id="3.40.50.850">
    <property type="entry name" value="Isochorismatase-like"/>
    <property type="match status" value="1"/>
</dbReference>
<feature type="domain" description="Isochorismatase-like" evidence="2">
    <location>
        <begin position="4"/>
        <end position="177"/>
    </location>
</feature>
<dbReference type="OrthoDB" id="9814140at2"/>
<protein>
    <submittedName>
        <fullName evidence="3">Nicotinamidase-related amidase</fullName>
    </submittedName>
</protein>
<reference evidence="3 4" key="1">
    <citation type="submission" date="2016-10" db="EMBL/GenBank/DDBJ databases">
        <authorList>
            <person name="de Groot N.N."/>
        </authorList>
    </citation>
    <scope>NUCLEOTIDE SEQUENCE [LARGE SCALE GENOMIC DNA]</scope>
    <source>
        <strain evidence="3 4">DSM 44468</strain>
    </source>
</reference>
<keyword evidence="4" id="KW-1185">Reference proteome</keyword>
<dbReference type="PANTHER" id="PTHR43540:SF1">
    <property type="entry name" value="ISOCHORISMATASE HYDROLASE"/>
    <property type="match status" value="1"/>
</dbReference>
<dbReference type="RefSeq" id="WP_091504685.1">
    <property type="nucleotide sequence ID" value="NZ_CBDQZW010000007.1"/>
</dbReference>
<dbReference type="Pfam" id="PF00857">
    <property type="entry name" value="Isochorismatase"/>
    <property type="match status" value="1"/>
</dbReference>
<evidence type="ECO:0000313" key="4">
    <source>
        <dbReference type="Proteomes" id="UP000199025"/>
    </source>
</evidence>
<organism evidence="3 4">
    <name type="scientific">Amycolatopsis sacchari</name>
    <dbReference type="NCBI Taxonomy" id="115433"/>
    <lineage>
        <taxon>Bacteria</taxon>
        <taxon>Bacillati</taxon>
        <taxon>Actinomycetota</taxon>
        <taxon>Actinomycetes</taxon>
        <taxon>Pseudonocardiales</taxon>
        <taxon>Pseudonocardiaceae</taxon>
        <taxon>Amycolatopsis</taxon>
    </lineage>
</organism>
<accession>A0A1I3MKZ4</accession>
<name>A0A1I3MKZ4_9PSEU</name>
<dbReference type="Proteomes" id="UP000199025">
    <property type="component" value="Unassembled WGS sequence"/>
</dbReference>
<dbReference type="CDD" id="cd00431">
    <property type="entry name" value="cysteine_hydrolases"/>
    <property type="match status" value="1"/>
</dbReference>
<keyword evidence="1" id="KW-0378">Hydrolase</keyword>
<dbReference type="GO" id="GO:0016787">
    <property type="term" value="F:hydrolase activity"/>
    <property type="evidence" value="ECO:0007669"/>
    <property type="project" value="UniProtKB-KW"/>
</dbReference>